<evidence type="ECO:0000313" key="1">
    <source>
        <dbReference type="EMBL" id="CAB4163912.1"/>
    </source>
</evidence>
<reference evidence="3" key="1">
    <citation type="submission" date="2020-05" db="EMBL/GenBank/DDBJ databases">
        <authorList>
            <person name="Chiriac C."/>
            <person name="Salcher M."/>
            <person name="Ghai R."/>
            <person name="Kavagutti S V."/>
        </authorList>
    </citation>
    <scope>NUCLEOTIDE SEQUENCE</scope>
</reference>
<evidence type="ECO:0000313" key="3">
    <source>
        <dbReference type="EMBL" id="CAB4186922.1"/>
    </source>
</evidence>
<sequence length="78" mass="8754">MAAIISVAVLYAADHDGRHRMLAQLELQGNEPVETHIFLTSPRREWRNRDITPELLNQLNKTIKTESGTTLSGPIFAV</sequence>
<protein>
    <submittedName>
        <fullName evidence="3">Uncharacterized protein</fullName>
    </submittedName>
</protein>
<proteinExistence type="predicted"/>
<evidence type="ECO:0000313" key="4">
    <source>
        <dbReference type="EMBL" id="CAB4221392.1"/>
    </source>
</evidence>
<gene>
    <name evidence="3" type="ORF">UFOVP1146_268</name>
    <name evidence="4" type="ORF">UFOVP1638_297</name>
    <name evidence="1" type="ORF">UFOVP812_181</name>
    <name evidence="2" type="ORF">UFOVP818_384</name>
</gene>
<organism evidence="3">
    <name type="scientific">uncultured Caudovirales phage</name>
    <dbReference type="NCBI Taxonomy" id="2100421"/>
    <lineage>
        <taxon>Viruses</taxon>
        <taxon>Duplodnaviria</taxon>
        <taxon>Heunggongvirae</taxon>
        <taxon>Uroviricota</taxon>
        <taxon>Caudoviricetes</taxon>
        <taxon>Peduoviridae</taxon>
        <taxon>Maltschvirus</taxon>
        <taxon>Maltschvirus maltsch</taxon>
    </lineage>
</organism>
<dbReference type="EMBL" id="LR796758">
    <property type="protein sequence ID" value="CAB4163912.1"/>
    <property type="molecule type" value="Genomic_DNA"/>
</dbReference>
<dbReference type="EMBL" id="LR797099">
    <property type="protein sequence ID" value="CAB4186922.1"/>
    <property type="molecule type" value="Genomic_DNA"/>
</dbReference>
<dbReference type="EMBL" id="LR796776">
    <property type="protein sequence ID" value="CAB4165848.1"/>
    <property type="molecule type" value="Genomic_DNA"/>
</dbReference>
<name>A0A6J5QSY1_9CAUD</name>
<evidence type="ECO:0000313" key="2">
    <source>
        <dbReference type="EMBL" id="CAB4165848.1"/>
    </source>
</evidence>
<accession>A0A6J5QSY1</accession>
<dbReference type="EMBL" id="LR797502">
    <property type="protein sequence ID" value="CAB4221392.1"/>
    <property type="molecule type" value="Genomic_DNA"/>
</dbReference>